<protein>
    <submittedName>
        <fullName evidence="2">Uncharacterized protein DUF1353</fullName>
    </submittedName>
</protein>
<name>A0A395JPG0_9GAMM</name>
<dbReference type="InterPro" id="IPR010767">
    <property type="entry name" value="Phage_CGC-2007_Cje0229"/>
</dbReference>
<proteinExistence type="predicted"/>
<evidence type="ECO:0000313" key="3">
    <source>
        <dbReference type="Proteomes" id="UP000253083"/>
    </source>
</evidence>
<dbReference type="Pfam" id="PF07087">
    <property type="entry name" value="DUF1353"/>
    <property type="match status" value="1"/>
</dbReference>
<dbReference type="Proteomes" id="UP000253083">
    <property type="component" value="Unassembled WGS sequence"/>
</dbReference>
<keyword evidence="1" id="KW-0732">Signal</keyword>
<dbReference type="AlphaFoldDB" id="A0A395JPG0"/>
<accession>A0A395JPG0</accession>
<gene>
    <name evidence="2" type="ORF">DFR28_101918</name>
</gene>
<keyword evidence="3" id="KW-1185">Reference proteome</keyword>
<reference evidence="2 3" key="1">
    <citation type="submission" date="2018-06" db="EMBL/GenBank/DDBJ databases">
        <title>Genomic Encyclopedia of Type Strains, Phase IV (KMG-IV): sequencing the most valuable type-strain genomes for metagenomic binning, comparative biology and taxonomic classification.</title>
        <authorList>
            <person name="Goeker M."/>
        </authorList>
    </citation>
    <scope>NUCLEOTIDE SEQUENCE [LARGE SCALE GENOMIC DNA]</scope>
    <source>
        <strain evidence="2 3">DSM 24032</strain>
    </source>
</reference>
<evidence type="ECO:0000313" key="2">
    <source>
        <dbReference type="EMBL" id="RBP53531.1"/>
    </source>
</evidence>
<sequence length="230" mass="26340">MIKIKLFAFVTLFCFCINVHAQRFEYEKTMEFKEECENCLLSPFLAVAIFHDQERDGRKIGVVLSDYFYCHEGSNEVYRVPTGFETDFLSIPNFITPAIRSKDFMEAGVVHDWLYAVGEKGKKKHADTVFRDMLGEQDASRLTQAAMYGGVKYGGKSSYGTRPEIPIFDLEKMVRVTPSPIQKPKKAAYDELDCSNQKAFTAFRKQHAGKKAYTKVVEDYEVKGFKLVED</sequence>
<dbReference type="OrthoDB" id="88276at2"/>
<feature type="signal peptide" evidence="1">
    <location>
        <begin position="1"/>
        <end position="21"/>
    </location>
</feature>
<organism evidence="2 3">
    <name type="scientific">Arenicella xantha</name>
    <dbReference type="NCBI Taxonomy" id="644221"/>
    <lineage>
        <taxon>Bacteria</taxon>
        <taxon>Pseudomonadati</taxon>
        <taxon>Pseudomonadota</taxon>
        <taxon>Gammaproteobacteria</taxon>
        <taxon>Arenicellales</taxon>
        <taxon>Arenicellaceae</taxon>
        <taxon>Arenicella</taxon>
    </lineage>
</organism>
<feature type="chain" id="PRO_5017258532" evidence="1">
    <location>
        <begin position="22"/>
        <end position="230"/>
    </location>
</feature>
<dbReference type="RefSeq" id="WP_113953089.1">
    <property type="nucleotide sequence ID" value="NZ_QNRT01000001.1"/>
</dbReference>
<comment type="caution">
    <text evidence="2">The sequence shown here is derived from an EMBL/GenBank/DDBJ whole genome shotgun (WGS) entry which is preliminary data.</text>
</comment>
<evidence type="ECO:0000256" key="1">
    <source>
        <dbReference type="SAM" id="SignalP"/>
    </source>
</evidence>
<dbReference type="InParanoid" id="A0A395JPG0"/>
<dbReference type="EMBL" id="QNRT01000001">
    <property type="protein sequence ID" value="RBP53531.1"/>
    <property type="molecule type" value="Genomic_DNA"/>
</dbReference>